<dbReference type="Proteomes" id="UP000219689">
    <property type="component" value="Unassembled WGS sequence"/>
</dbReference>
<dbReference type="EMBL" id="NXNI01000002">
    <property type="protein sequence ID" value="PCR88959.1"/>
    <property type="molecule type" value="Genomic_DNA"/>
</dbReference>
<reference evidence="2 3" key="1">
    <citation type="submission" date="2017-09" db="EMBL/GenBank/DDBJ databases">
        <title>Genome sequences of Natrinema ejinorence JCM 13890T.</title>
        <authorList>
            <person name="Roh S.W."/>
            <person name="Kim Y.B."/>
            <person name="Kim J.Y."/>
        </authorList>
    </citation>
    <scope>NUCLEOTIDE SEQUENCE [LARGE SCALE GENOMIC DNA]</scope>
    <source>
        <strain evidence="2 3">JCM 13890</strain>
    </source>
</reference>
<dbReference type="RefSeq" id="WP_097381976.1">
    <property type="nucleotide sequence ID" value="NZ_NXNI01000002.1"/>
</dbReference>
<evidence type="ECO:0000259" key="1">
    <source>
        <dbReference type="Pfam" id="PF24035"/>
    </source>
</evidence>
<organism evidence="2 3">
    <name type="scientific">Natrinema ejinorense</name>
    <dbReference type="NCBI Taxonomy" id="373386"/>
    <lineage>
        <taxon>Archaea</taxon>
        <taxon>Methanobacteriati</taxon>
        <taxon>Methanobacteriota</taxon>
        <taxon>Stenosarchaea group</taxon>
        <taxon>Halobacteria</taxon>
        <taxon>Halobacteriales</taxon>
        <taxon>Natrialbaceae</taxon>
        <taxon>Natrinema</taxon>
    </lineage>
</organism>
<evidence type="ECO:0000313" key="2">
    <source>
        <dbReference type="EMBL" id="PCR88959.1"/>
    </source>
</evidence>
<proteinExistence type="predicted"/>
<keyword evidence="3" id="KW-1185">Reference proteome</keyword>
<dbReference type="InterPro" id="IPR055768">
    <property type="entry name" value="DUF7344"/>
</dbReference>
<name>A0A2A5QQ88_9EURY</name>
<evidence type="ECO:0000313" key="3">
    <source>
        <dbReference type="Proteomes" id="UP000219689"/>
    </source>
</evidence>
<protein>
    <recommendedName>
        <fullName evidence="1">DUF7344 domain-containing protein</fullName>
    </recommendedName>
</protein>
<accession>A0A2A5QQ88</accession>
<dbReference type="OrthoDB" id="206151at2157"/>
<comment type="caution">
    <text evidence="2">The sequence shown here is derived from an EMBL/GenBank/DDBJ whole genome shotgun (WGS) entry which is preliminary data.</text>
</comment>
<dbReference type="Pfam" id="PF24035">
    <property type="entry name" value="DUF7344"/>
    <property type="match status" value="1"/>
</dbReference>
<dbReference type="AlphaFoldDB" id="A0A2A5QQ88"/>
<gene>
    <name evidence="2" type="ORF">CP557_21025</name>
</gene>
<sequence length="109" mass="12169">MCHPTHASPDANDLTESDRYRLLSSERRRITLDVLVGQEPPIELTELATGIAARENGAEAIDDEIVAYVACSLHHVHLPVIDEFGLIDYAPDANRIRSCPTRLDVRIEH</sequence>
<feature type="domain" description="DUF7344" evidence="1">
    <location>
        <begin position="20"/>
        <end position="96"/>
    </location>
</feature>